<keyword evidence="4 7" id="KW-1133">Transmembrane helix</keyword>
<dbReference type="Proteomes" id="UP000248423">
    <property type="component" value="Unassembled WGS sequence"/>
</dbReference>
<feature type="transmembrane region" description="Helical" evidence="7">
    <location>
        <begin position="184"/>
        <end position="205"/>
    </location>
</feature>
<dbReference type="GO" id="GO:0022857">
    <property type="term" value="F:transmembrane transporter activity"/>
    <property type="evidence" value="ECO:0007669"/>
    <property type="project" value="InterPro"/>
</dbReference>
<feature type="transmembrane region" description="Helical" evidence="7">
    <location>
        <begin position="254"/>
        <end position="278"/>
    </location>
</feature>
<dbReference type="InterPro" id="IPR011701">
    <property type="entry name" value="MFS"/>
</dbReference>
<evidence type="ECO:0000256" key="2">
    <source>
        <dbReference type="ARBA" id="ARBA00022448"/>
    </source>
</evidence>
<feature type="transmembrane region" description="Helical" evidence="7">
    <location>
        <begin position="379"/>
        <end position="399"/>
    </location>
</feature>
<keyword evidence="3 7" id="KW-0812">Transmembrane</keyword>
<feature type="transmembrane region" description="Helical" evidence="7">
    <location>
        <begin position="154"/>
        <end position="172"/>
    </location>
</feature>
<dbReference type="EMBL" id="KZ826329">
    <property type="protein sequence ID" value="PYI09203.1"/>
    <property type="molecule type" value="Genomic_DNA"/>
</dbReference>
<name>A0A319FL93_ASPSB</name>
<dbReference type="Gene3D" id="1.20.1250.20">
    <property type="entry name" value="MFS general substrate transporter like domains"/>
    <property type="match status" value="2"/>
</dbReference>
<reference evidence="8 9" key="1">
    <citation type="submission" date="2018-02" db="EMBL/GenBank/DDBJ databases">
        <title>The genomes of Aspergillus section Nigri reveals drivers in fungal speciation.</title>
        <authorList>
            <consortium name="DOE Joint Genome Institute"/>
            <person name="Vesth T.C."/>
            <person name="Nybo J."/>
            <person name="Theobald S."/>
            <person name="Brandl J."/>
            <person name="Frisvad J.C."/>
            <person name="Nielsen K.F."/>
            <person name="Lyhne E.K."/>
            <person name="Kogle M.E."/>
            <person name="Kuo A."/>
            <person name="Riley R."/>
            <person name="Clum A."/>
            <person name="Nolan M."/>
            <person name="Lipzen A."/>
            <person name="Salamov A."/>
            <person name="Henrissat B."/>
            <person name="Wiebenga A."/>
            <person name="De vries R.P."/>
            <person name="Grigoriev I.V."/>
            <person name="Mortensen U.H."/>
            <person name="Andersen M.R."/>
            <person name="Baker S.E."/>
        </authorList>
    </citation>
    <scope>NUCLEOTIDE SEQUENCE [LARGE SCALE GENOMIC DNA]</scope>
    <source>
        <strain evidence="8 9">CBS 121057</strain>
    </source>
</reference>
<accession>A0A319FL93</accession>
<evidence type="ECO:0000256" key="5">
    <source>
        <dbReference type="ARBA" id="ARBA00023136"/>
    </source>
</evidence>
<feature type="region of interest" description="Disordered" evidence="6">
    <location>
        <begin position="774"/>
        <end position="793"/>
    </location>
</feature>
<evidence type="ECO:0000256" key="4">
    <source>
        <dbReference type="ARBA" id="ARBA00022989"/>
    </source>
</evidence>
<feature type="transmembrane region" description="Helical" evidence="7">
    <location>
        <begin position="318"/>
        <end position="336"/>
    </location>
</feature>
<comment type="subcellular location">
    <subcellularLocation>
        <location evidence="1">Membrane</location>
        <topology evidence="1">Multi-pass membrane protein</topology>
    </subcellularLocation>
</comment>
<keyword evidence="9" id="KW-1185">Reference proteome</keyword>
<feature type="transmembrane region" description="Helical" evidence="7">
    <location>
        <begin position="38"/>
        <end position="63"/>
    </location>
</feature>
<dbReference type="VEuPathDB" id="FungiDB:BO78DRAFT_459326"/>
<evidence type="ECO:0000313" key="8">
    <source>
        <dbReference type="EMBL" id="PYI09203.1"/>
    </source>
</evidence>
<dbReference type="Pfam" id="PF07690">
    <property type="entry name" value="MFS_1"/>
    <property type="match status" value="1"/>
</dbReference>
<feature type="transmembrane region" description="Helical" evidence="7">
    <location>
        <begin position="290"/>
        <end position="311"/>
    </location>
</feature>
<keyword evidence="5 7" id="KW-0472">Membrane</keyword>
<gene>
    <name evidence="8" type="ORF">BO78DRAFT_459326</name>
</gene>
<evidence type="ECO:0000256" key="7">
    <source>
        <dbReference type="SAM" id="Phobius"/>
    </source>
</evidence>
<keyword evidence="2" id="KW-0813">Transport</keyword>
<dbReference type="InterPro" id="IPR036259">
    <property type="entry name" value="MFS_trans_sf"/>
</dbReference>
<evidence type="ECO:0000256" key="3">
    <source>
        <dbReference type="ARBA" id="ARBA00022692"/>
    </source>
</evidence>
<dbReference type="SUPFAM" id="SSF103473">
    <property type="entry name" value="MFS general substrate transporter"/>
    <property type="match status" value="1"/>
</dbReference>
<organism evidence="8 9">
    <name type="scientific">Aspergillus sclerotiicarbonarius (strain CBS 121057 / IBT 28362)</name>
    <dbReference type="NCBI Taxonomy" id="1448318"/>
    <lineage>
        <taxon>Eukaryota</taxon>
        <taxon>Fungi</taxon>
        <taxon>Dikarya</taxon>
        <taxon>Ascomycota</taxon>
        <taxon>Pezizomycotina</taxon>
        <taxon>Eurotiomycetes</taxon>
        <taxon>Eurotiomycetidae</taxon>
        <taxon>Eurotiales</taxon>
        <taxon>Aspergillaceae</taxon>
        <taxon>Aspergillus</taxon>
        <taxon>Aspergillus subgen. Circumdati</taxon>
    </lineage>
</organism>
<dbReference type="PANTHER" id="PTHR43791:SF41">
    <property type="entry name" value="MAJOR FACILITATOR SUPERFAMILY (MFS) PROFILE DOMAIN-CONTAINING PROTEIN"/>
    <property type="match status" value="1"/>
</dbReference>
<dbReference type="InterPro" id="IPR021858">
    <property type="entry name" value="Fun_TF"/>
</dbReference>
<dbReference type="AlphaFoldDB" id="A0A319FL93"/>
<dbReference type="OrthoDB" id="6730379at2759"/>
<proteinExistence type="predicted"/>
<sequence length="946" mass="104284">MDVPKAMDQAAGYLAQSMTYPPMSPKSEKRLLRKIDRILIPMLLLTATLGAVDKVALSTAAIYGLEKDLHLVGQQYSWAGSILSIGRLPSAKYLSSCSLGWSCMALIIPACRNWGGLMALRFCMGCLEAIIVPSISLIIAGFYKKSEQPPRNAIVFAAFSSVINGFLSWVVGHIPNSAPLAIWQYLYLIVGSISALWCIIAIIFLPESPMNAFFLTDQEKYYAVQRLAENKTGIVNKEWKWDQALEAATDLKTWILFFFNIAINIPNGGLTTFSGIIIKDLGFSAVHTSLLNMPTGIMSTLSAYIFSWLAARWIDRRCLVTMIASCLPIVGSVLVYSLPRTNVGGQMVGIYLLYTYFGPYVVGISMAQANTAGHTKKTVQYSILYIGYAVGNLIGPLTFRASQAPAYTGGFIAMLVSYCICVASMGLYWVLVVQLNRRLVGVDPETGAAKHVRCTEEVPICRFCEIHGWPCERGLKVVFQDDAAQRGVGFGRHGTVTSRPQLWKADSEFRSVPLNAYIGRWIFLNTISSNFTLVAGDMDGVSSSDKGSDMLSEFEELDTGDKLPMDPCLGHPLAAYPDLESYLLEYFIHGIGPNCSLTTMDNPYISLITPLSFSHTTVRNAVISVAANQLRLLGDTRFSNEALVYKNKALKGLQQAIALGNINDGTIATVLMLCFLAISHESDPSWVTHLQGGLDLIYHVPYNAITSDSLHRFFEMYFVAHAIMSRTASPERRRGKSKYSWSEGNNLDEIGMIMACSRRLMGLINDISDLPLDGGDAEKSPSEDDTDESPIDSTISKASRIACDLSTITQTLPPHSQDRDDLSQIAETKRLAALIYLIGRVNDAEIIIDEGTNKVSLINMLVNIISTLPDTATLIWPLYILGHAGLEDEDHRRFVLDRLERMQRVRNLGSIRRARVAVKHAFQVFDMRLSTARAKNADAFSSISLA</sequence>
<evidence type="ECO:0000313" key="9">
    <source>
        <dbReference type="Proteomes" id="UP000248423"/>
    </source>
</evidence>
<feature type="transmembrane region" description="Helical" evidence="7">
    <location>
        <begin position="411"/>
        <end position="431"/>
    </location>
</feature>
<feature type="transmembrane region" description="Helical" evidence="7">
    <location>
        <begin position="119"/>
        <end position="142"/>
    </location>
</feature>
<dbReference type="GO" id="GO:0016020">
    <property type="term" value="C:membrane"/>
    <property type="evidence" value="ECO:0007669"/>
    <property type="project" value="UniProtKB-SubCell"/>
</dbReference>
<dbReference type="Pfam" id="PF11951">
    <property type="entry name" value="Fungal_trans_2"/>
    <property type="match status" value="1"/>
</dbReference>
<evidence type="ECO:0000256" key="6">
    <source>
        <dbReference type="SAM" id="MobiDB-lite"/>
    </source>
</evidence>
<feature type="transmembrane region" description="Helical" evidence="7">
    <location>
        <begin position="348"/>
        <end position="367"/>
    </location>
</feature>
<evidence type="ECO:0000256" key="1">
    <source>
        <dbReference type="ARBA" id="ARBA00004141"/>
    </source>
</evidence>
<protein>
    <submittedName>
        <fullName evidence="8">MFS general substrate transporter</fullName>
    </submittedName>
</protein>
<dbReference type="PANTHER" id="PTHR43791">
    <property type="entry name" value="PERMEASE-RELATED"/>
    <property type="match status" value="1"/>
</dbReference>